<dbReference type="AlphaFoldDB" id="A0A915EKF0"/>
<protein>
    <submittedName>
        <fullName evidence="3">Uncharacterized protein</fullName>
    </submittedName>
</protein>
<evidence type="ECO:0000256" key="1">
    <source>
        <dbReference type="SAM" id="Phobius"/>
    </source>
</evidence>
<dbReference type="Proteomes" id="UP000887574">
    <property type="component" value="Unplaced"/>
</dbReference>
<feature type="transmembrane region" description="Helical" evidence="1">
    <location>
        <begin position="12"/>
        <end position="39"/>
    </location>
</feature>
<dbReference type="WBParaSite" id="jg7677.2">
    <property type="protein sequence ID" value="jg7677.2"/>
    <property type="gene ID" value="jg7677"/>
</dbReference>
<keyword evidence="1" id="KW-0472">Membrane</keyword>
<keyword evidence="1" id="KW-0812">Transmembrane</keyword>
<sequence length="173" mass="19510">MAYAPNYYNYQVAVIFAIMLGGMLLLAMVIGAIYFICVVNMRNKKGINRTPSGVDRGRAVVWQPAPVMTHTQQQPYSSLHSGQQQQYDQKQNPNFMPADRYDVRQPVNTPYTTTGYNNQPLVQQYPGPEGARIRELQPEYAYQQGPTTWTTMSPAIREDNHVGSATGYHMSSV</sequence>
<keyword evidence="2" id="KW-1185">Reference proteome</keyword>
<evidence type="ECO:0000313" key="3">
    <source>
        <dbReference type="WBParaSite" id="jg7677.2"/>
    </source>
</evidence>
<reference evidence="3" key="1">
    <citation type="submission" date="2022-11" db="UniProtKB">
        <authorList>
            <consortium name="WormBaseParasite"/>
        </authorList>
    </citation>
    <scope>IDENTIFICATION</scope>
</reference>
<organism evidence="2 3">
    <name type="scientific">Ditylenchus dipsaci</name>
    <dbReference type="NCBI Taxonomy" id="166011"/>
    <lineage>
        <taxon>Eukaryota</taxon>
        <taxon>Metazoa</taxon>
        <taxon>Ecdysozoa</taxon>
        <taxon>Nematoda</taxon>
        <taxon>Chromadorea</taxon>
        <taxon>Rhabditida</taxon>
        <taxon>Tylenchina</taxon>
        <taxon>Tylenchomorpha</taxon>
        <taxon>Sphaerularioidea</taxon>
        <taxon>Anguinidae</taxon>
        <taxon>Anguininae</taxon>
        <taxon>Ditylenchus</taxon>
    </lineage>
</organism>
<accession>A0A915EKF0</accession>
<proteinExistence type="predicted"/>
<keyword evidence="1" id="KW-1133">Transmembrane helix</keyword>
<evidence type="ECO:0000313" key="2">
    <source>
        <dbReference type="Proteomes" id="UP000887574"/>
    </source>
</evidence>
<name>A0A915EKF0_9BILA</name>